<dbReference type="OrthoDB" id="5792673at2759"/>
<gene>
    <name evidence="2" type="ORF">POSPLADRAFT_1176768</name>
</gene>
<dbReference type="RefSeq" id="XP_024344610.1">
    <property type="nucleotide sequence ID" value="XM_024488447.1"/>
</dbReference>
<reference evidence="2 3" key="1">
    <citation type="submission" date="2017-04" db="EMBL/GenBank/DDBJ databases">
        <title>Genome Sequence of the Model Brown-Rot Fungus Postia placenta SB12.</title>
        <authorList>
            <consortium name="DOE Joint Genome Institute"/>
            <person name="Gaskell J."/>
            <person name="Kersten P."/>
            <person name="Larrondo L.F."/>
            <person name="Canessa P."/>
            <person name="Martinez D."/>
            <person name="Hibbett D."/>
            <person name="Schmoll M."/>
            <person name="Kubicek C.P."/>
            <person name="Martinez A.T."/>
            <person name="Yadav J."/>
            <person name="Master E."/>
            <person name="Magnuson J.K."/>
            <person name="James T."/>
            <person name="Yaver D."/>
            <person name="Berka R."/>
            <person name="Labutti K."/>
            <person name="Lipzen A."/>
            <person name="Aerts A."/>
            <person name="Barry K."/>
            <person name="Henrissat B."/>
            <person name="Blanchette R."/>
            <person name="Grigoriev I."/>
            <person name="Cullen D."/>
        </authorList>
    </citation>
    <scope>NUCLEOTIDE SEQUENCE [LARGE SCALE GENOMIC DNA]</scope>
    <source>
        <strain evidence="2 3">MAD-698-R-SB12</strain>
    </source>
</reference>
<dbReference type="Proteomes" id="UP000194127">
    <property type="component" value="Unassembled WGS sequence"/>
</dbReference>
<dbReference type="STRING" id="670580.A0A1X6NHA8"/>
<keyword evidence="3" id="KW-1185">Reference proteome</keyword>
<dbReference type="AlphaFoldDB" id="A0A1X6NHA8"/>
<name>A0A1X6NHA8_9APHY</name>
<accession>A0A1X6NHA8</accession>
<dbReference type="EMBL" id="KZ110591">
    <property type="protein sequence ID" value="OSX67816.1"/>
    <property type="molecule type" value="Genomic_DNA"/>
</dbReference>
<protein>
    <recommendedName>
        <fullName evidence="1">SET domain-containing protein</fullName>
    </recommendedName>
</protein>
<evidence type="ECO:0000313" key="3">
    <source>
        <dbReference type="Proteomes" id="UP000194127"/>
    </source>
</evidence>
<dbReference type="SUPFAM" id="SSF82199">
    <property type="entry name" value="SET domain"/>
    <property type="match status" value="1"/>
</dbReference>
<dbReference type="InterPro" id="IPR001214">
    <property type="entry name" value="SET_dom"/>
</dbReference>
<dbReference type="GeneID" id="36333396"/>
<evidence type="ECO:0000259" key="1">
    <source>
        <dbReference type="PROSITE" id="PS50280"/>
    </source>
</evidence>
<dbReference type="PROSITE" id="PS50280">
    <property type="entry name" value="SET"/>
    <property type="match status" value="1"/>
</dbReference>
<dbReference type="Pfam" id="PF00856">
    <property type="entry name" value="SET"/>
    <property type="match status" value="1"/>
</dbReference>
<proteinExistence type="predicted"/>
<dbReference type="Gene3D" id="2.170.270.10">
    <property type="entry name" value="SET domain"/>
    <property type="match status" value="1"/>
</dbReference>
<sequence>MARNSRNAKTAASIAQPAHWPTHVQYISVYRFHLSVPTETRALICPKSTAPEACVPSRSLTIIRRISEHSHPASGQFGLFAARKIPPRTHILDYIGELHCDDRPESDYDLSLYRTREGLSIGVDAQHMGNEARFVNDFRGISHKPNAVFEDRRTVDGELRMSIWSGSDCIKKGDEILVSYGKSWWRAREECEGNA</sequence>
<dbReference type="InterPro" id="IPR046341">
    <property type="entry name" value="SET_dom_sf"/>
</dbReference>
<evidence type="ECO:0000313" key="2">
    <source>
        <dbReference type="EMBL" id="OSX67816.1"/>
    </source>
</evidence>
<feature type="domain" description="SET" evidence="1">
    <location>
        <begin position="59"/>
        <end position="181"/>
    </location>
</feature>
<organism evidence="2 3">
    <name type="scientific">Postia placenta MAD-698-R-SB12</name>
    <dbReference type="NCBI Taxonomy" id="670580"/>
    <lineage>
        <taxon>Eukaryota</taxon>
        <taxon>Fungi</taxon>
        <taxon>Dikarya</taxon>
        <taxon>Basidiomycota</taxon>
        <taxon>Agaricomycotina</taxon>
        <taxon>Agaricomycetes</taxon>
        <taxon>Polyporales</taxon>
        <taxon>Adustoporiaceae</taxon>
        <taxon>Rhodonia</taxon>
    </lineage>
</organism>